<comment type="caution">
    <text evidence="4">The sequence shown here is derived from an EMBL/GenBank/DDBJ whole genome shotgun (WGS) entry which is preliminary data.</text>
</comment>
<feature type="region of interest" description="Disordered" evidence="1">
    <location>
        <begin position="1"/>
        <end position="57"/>
    </location>
</feature>
<name>A0A258CX77_CAUVI</name>
<sequence length="368" mass="39450">MRSSRKGRQGTVKLASRTSAVGSAARPGGAAPACGGEGDCSADPDETRRAGEPERSRAGLYDEVTGRIIGELEAGRLPWVKPWGKVGGTGPGLPRNATTGRSYSGVNILLLWGAVIEHGYETQGWLTFRQATSAGGQVRRGERGTTVVFADKFTPKAEQERAARDGDAPGAVPFLKRFTVFNVDQCEGLETLAAAPAPLPERQVIPHVEALIAATRADFRIGGHEAYYAPALDYVRVPPQPAFRQQIDYYRTALHELSHWTGHPSRLNRDQSGRFGSKPYGFEELVAELSAAFACAALGVVPTVRHADYLGAWLAILKEDNRAIFRAASKASKAADYLLAFAPNRASEGQGRGEDEAREPAPVSEVAA</sequence>
<organism evidence="4 5">
    <name type="scientific">Caulobacter vibrioides</name>
    <name type="common">Caulobacter crescentus</name>
    <dbReference type="NCBI Taxonomy" id="155892"/>
    <lineage>
        <taxon>Bacteria</taxon>
        <taxon>Pseudomonadati</taxon>
        <taxon>Pseudomonadota</taxon>
        <taxon>Alphaproteobacteria</taxon>
        <taxon>Caulobacterales</taxon>
        <taxon>Caulobacteraceae</taxon>
        <taxon>Caulobacter</taxon>
    </lineage>
</organism>
<evidence type="ECO:0000313" key="5">
    <source>
        <dbReference type="Proteomes" id="UP000215616"/>
    </source>
</evidence>
<dbReference type="Pfam" id="PF08401">
    <property type="entry name" value="ArdcN"/>
    <property type="match status" value="1"/>
</dbReference>
<feature type="region of interest" description="Disordered" evidence="1">
    <location>
        <begin position="346"/>
        <end position="368"/>
    </location>
</feature>
<feature type="domain" description="Polyvalent protein metallopeptidase" evidence="3">
    <location>
        <begin position="207"/>
        <end position="330"/>
    </location>
</feature>
<proteinExistence type="predicted"/>
<dbReference type="AlphaFoldDB" id="A0A258CX77"/>
<feature type="compositionally biased region" description="Basic and acidic residues" evidence="1">
    <location>
        <begin position="45"/>
        <end position="57"/>
    </location>
</feature>
<evidence type="ECO:0000313" key="4">
    <source>
        <dbReference type="EMBL" id="OYX00217.1"/>
    </source>
</evidence>
<dbReference type="GO" id="GO:0003697">
    <property type="term" value="F:single-stranded DNA binding"/>
    <property type="evidence" value="ECO:0007669"/>
    <property type="project" value="InterPro"/>
</dbReference>
<evidence type="ECO:0000259" key="2">
    <source>
        <dbReference type="Pfam" id="PF08401"/>
    </source>
</evidence>
<dbReference type="InterPro" id="IPR041459">
    <property type="entry name" value="MPTase-PolyVal"/>
</dbReference>
<evidence type="ECO:0000259" key="3">
    <source>
        <dbReference type="Pfam" id="PF18818"/>
    </source>
</evidence>
<gene>
    <name evidence="4" type="ORF">B7Z12_16580</name>
</gene>
<feature type="domain" description="N-terminal" evidence="2">
    <location>
        <begin position="60"/>
        <end position="181"/>
    </location>
</feature>
<dbReference type="InterPro" id="IPR013610">
    <property type="entry name" value="ArdC_N"/>
</dbReference>
<dbReference type="Pfam" id="PF18818">
    <property type="entry name" value="MPTase-PolyVal"/>
    <property type="match status" value="1"/>
</dbReference>
<dbReference type="EMBL" id="NCDQ01000329">
    <property type="protein sequence ID" value="OYX00217.1"/>
    <property type="molecule type" value="Genomic_DNA"/>
</dbReference>
<accession>A0A258CX77</accession>
<protein>
    <submittedName>
        <fullName evidence="4">Antirestriction protein ArdC</fullName>
    </submittedName>
</protein>
<feature type="compositionally biased region" description="Low complexity" evidence="1">
    <location>
        <begin position="20"/>
        <end position="34"/>
    </location>
</feature>
<evidence type="ECO:0000256" key="1">
    <source>
        <dbReference type="SAM" id="MobiDB-lite"/>
    </source>
</evidence>
<dbReference type="Proteomes" id="UP000215616">
    <property type="component" value="Unassembled WGS sequence"/>
</dbReference>
<reference evidence="4 5" key="1">
    <citation type="submission" date="2017-03" db="EMBL/GenBank/DDBJ databases">
        <title>Lifting the veil on microbial sulfur biogeochemistry in mining wastewaters.</title>
        <authorList>
            <person name="Kantor R.S."/>
            <person name="Colenbrander Nelson T."/>
            <person name="Marshall S."/>
            <person name="Bennett D."/>
            <person name="Apte S."/>
            <person name="Camacho D."/>
            <person name="Thomas B.C."/>
            <person name="Warren L.A."/>
            <person name="Banfield J.F."/>
        </authorList>
    </citation>
    <scope>NUCLEOTIDE SEQUENCE [LARGE SCALE GENOMIC DNA]</scope>
    <source>
        <strain evidence="4">32-67-7</strain>
    </source>
</reference>